<evidence type="ECO:0000256" key="1">
    <source>
        <dbReference type="SAM" id="MobiDB-lite"/>
    </source>
</evidence>
<feature type="compositionally biased region" description="Basic and acidic residues" evidence="1">
    <location>
        <begin position="61"/>
        <end position="75"/>
    </location>
</feature>
<gene>
    <name evidence="3" type="ORF">HZZ10_16395</name>
</gene>
<evidence type="ECO:0008006" key="5">
    <source>
        <dbReference type="Google" id="ProtNLM"/>
    </source>
</evidence>
<feature type="region of interest" description="Disordered" evidence="1">
    <location>
        <begin position="232"/>
        <end position="257"/>
    </location>
</feature>
<evidence type="ECO:0000256" key="2">
    <source>
        <dbReference type="SAM" id="Phobius"/>
    </source>
</evidence>
<keyword evidence="2" id="KW-0472">Membrane</keyword>
<dbReference type="RefSeq" id="WP_179914325.1">
    <property type="nucleotide sequence ID" value="NZ_JACBYE010000055.1"/>
</dbReference>
<feature type="compositionally biased region" description="Low complexity" evidence="1">
    <location>
        <begin position="40"/>
        <end position="60"/>
    </location>
</feature>
<protein>
    <recommendedName>
        <fullName evidence="5">Tetratricopeptide repeat protein</fullName>
    </recommendedName>
</protein>
<dbReference type="Proteomes" id="UP000561011">
    <property type="component" value="Unassembled WGS sequence"/>
</dbReference>
<feature type="region of interest" description="Disordered" evidence="1">
    <location>
        <begin position="284"/>
        <end position="381"/>
    </location>
</feature>
<name>A0A853EWT6_9MICO</name>
<dbReference type="EMBL" id="JACBYE010000055">
    <property type="protein sequence ID" value="NYS95097.1"/>
    <property type="molecule type" value="Genomic_DNA"/>
</dbReference>
<feature type="region of interest" description="Disordered" evidence="1">
    <location>
        <begin position="1"/>
        <end position="75"/>
    </location>
</feature>
<evidence type="ECO:0000313" key="4">
    <source>
        <dbReference type="Proteomes" id="UP000561011"/>
    </source>
</evidence>
<feature type="compositionally biased region" description="Basic and acidic residues" evidence="1">
    <location>
        <begin position="289"/>
        <end position="309"/>
    </location>
</feature>
<proteinExistence type="predicted"/>
<comment type="caution">
    <text evidence="3">The sequence shown here is derived from an EMBL/GenBank/DDBJ whole genome shotgun (WGS) entry which is preliminary data.</text>
</comment>
<keyword evidence="2" id="KW-1133">Transmembrane helix</keyword>
<reference evidence="3 4" key="1">
    <citation type="submission" date="2020-07" db="EMBL/GenBank/DDBJ databases">
        <title>MOT database genomes.</title>
        <authorList>
            <person name="Joseph S."/>
            <person name="Aduse-Opoku J."/>
            <person name="Hashim A."/>
            <person name="Wade W."/>
            <person name="Curtis M."/>
        </authorList>
    </citation>
    <scope>NUCLEOTIDE SEQUENCE [LARGE SCALE GENOMIC DNA]</scope>
    <source>
        <strain evidence="3 4">DSM 100099</strain>
    </source>
</reference>
<dbReference type="AlphaFoldDB" id="A0A853EWT6"/>
<organism evidence="3 4">
    <name type="scientific">Sanguibacter inulinus</name>
    <dbReference type="NCBI Taxonomy" id="60922"/>
    <lineage>
        <taxon>Bacteria</taxon>
        <taxon>Bacillati</taxon>
        <taxon>Actinomycetota</taxon>
        <taxon>Actinomycetes</taxon>
        <taxon>Micrococcales</taxon>
        <taxon>Sanguibacteraceae</taxon>
        <taxon>Sanguibacter</taxon>
    </lineage>
</organism>
<keyword evidence="4" id="KW-1185">Reference proteome</keyword>
<feature type="compositionally biased region" description="Basic and acidic residues" evidence="1">
    <location>
        <begin position="343"/>
        <end position="363"/>
    </location>
</feature>
<evidence type="ECO:0000313" key="3">
    <source>
        <dbReference type="EMBL" id="NYS95097.1"/>
    </source>
</evidence>
<feature type="compositionally biased region" description="Acidic residues" evidence="1">
    <location>
        <begin position="319"/>
        <end position="335"/>
    </location>
</feature>
<keyword evidence="2" id="KW-0812">Transmembrane</keyword>
<sequence length="381" mass="41078">MAESTGPEQAPQHPDWPATGIKRTKTEPDLPTHASRRSARGGAAKAQGTGGAATSAAEAATARDHLAHQAAERAAREAADASLQARRARLRRRRNLLLWSSPLMVVALVVVGKALSVPVIANGAKDSFDEQGYVEAAADYHRLQTWDVAEQWKVSFNEGTSLLAAGDLDPAETLLDQALSEVPAMPEDLTPYSDAELRELPACLVRTNLAVLHETRAEGKHTDADALVEEMKEEQEALDALGPDGPTDGSAAPDPEPFRLDAIATYLEAEELYRTANAVRIEGGCPDVDESRERATGRETEAREKREALENPPPPEGGGGEDDQSDPPPEGEEGEPPPPDPAEQERQEELQERAKDAELDKQQQEGYTDDGEPFDGGTPQW</sequence>
<feature type="transmembrane region" description="Helical" evidence="2">
    <location>
        <begin position="96"/>
        <end position="115"/>
    </location>
</feature>
<accession>A0A853EWT6</accession>